<proteinExistence type="predicted"/>
<keyword evidence="3" id="KW-1185">Reference proteome</keyword>
<reference evidence="2 3" key="1">
    <citation type="submission" date="2024-08" db="EMBL/GenBank/DDBJ databases">
        <title>Genome mining of Saccharopolyspora cebuensis PGLac3 from Nigerian medicinal plant.</title>
        <authorList>
            <person name="Ezeobiora C.E."/>
            <person name="Igbokwe N.H."/>
            <person name="Amin D.H."/>
            <person name="Mendie U.E."/>
        </authorList>
    </citation>
    <scope>NUCLEOTIDE SEQUENCE [LARGE SCALE GENOMIC DNA]</scope>
    <source>
        <strain evidence="2 3">PGLac3</strain>
    </source>
</reference>
<evidence type="ECO:0000313" key="2">
    <source>
        <dbReference type="EMBL" id="MEY8042505.1"/>
    </source>
</evidence>
<dbReference type="Proteomes" id="UP001564626">
    <property type="component" value="Unassembled WGS sequence"/>
</dbReference>
<protein>
    <submittedName>
        <fullName evidence="2">Uncharacterized protein</fullName>
    </submittedName>
</protein>
<evidence type="ECO:0000313" key="3">
    <source>
        <dbReference type="Proteomes" id="UP001564626"/>
    </source>
</evidence>
<organism evidence="2 3">
    <name type="scientific">Saccharopolyspora cebuensis</name>
    <dbReference type="NCBI Taxonomy" id="418759"/>
    <lineage>
        <taxon>Bacteria</taxon>
        <taxon>Bacillati</taxon>
        <taxon>Actinomycetota</taxon>
        <taxon>Actinomycetes</taxon>
        <taxon>Pseudonocardiales</taxon>
        <taxon>Pseudonocardiaceae</taxon>
        <taxon>Saccharopolyspora</taxon>
    </lineage>
</organism>
<evidence type="ECO:0000256" key="1">
    <source>
        <dbReference type="SAM" id="MobiDB-lite"/>
    </source>
</evidence>
<dbReference type="RefSeq" id="WP_345368058.1">
    <property type="nucleotide sequence ID" value="NZ_BAABII010000023.1"/>
</dbReference>
<gene>
    <name evidence="2" type="ORF">AB8O55_24130</name>
</gene>
<accession>A0ABV4CN32</accession>
<name>A0ABV4CN32_9PSEU</name>
<comment type="caution">
    <text evidence="2">The sequence shown here is derived from an EMBL/GenBank/DDBJ whole genome shotgun (WGS) entry which is preliminary data.</text>
</comment>
<sequence length="107" mass="12387">MSTSDHSGRHSAETMEEPTVPFFAFERALLATPTEELPAVLNDEPQWPTVDMDDPDIKEERHRAAEVAFQRTEPERAPQQRTGQWQPPMTGDELAHMLELMRKKWNM</sequence>
<feature type="region of interest" description="Disordered" evidence="1">
    <location>
        <begin position="68"/>
        <end position="90"/>
    </location>
</feature>
<dbReference type="EMBL" id="JBGEHV010000058">
    <property type="protein sequence ID" value="MEY8042505.1"/>
    <property type="molecule type" value="Genomic_DNA"/>
</dbReference>